<evidence type="ECO:0000256" key="2">
    <source>
        <dbReference type="ARBA" id="ARBA00022692"/>
    </source>
</evidence>
<proteinExistence type="inferred from homology"/>
<evidence type="ECO:0000256" key="3">
    <source>
        <dbReference type="ARBA" id="ARBA00022989"/>
    </source>
</evidence>
<evidence type="ECO:0000259" key="8">
    <source>
        <dbReference type="Pfam" id="PF25963"/>
    </source>
</evidence>
<dbReference type="InterPro" id="IPR058634">
    <property type="entry name" value="AaeA-lik-b-barrel"/>
</dbReference>
<keyword evidence="5" id="KW-0175">Coiled coil</keyword>
<dbReference type="RefSeq" id="WP_282000607.1">
    <property type="nucleotide sequence ID" value="NZ_AP027151.1"/>
</dbReference>
<keyword evidence="2 6" id="KW-0812">Transmembrane</keyword>
<accession>A0ABM8EPH9</accession>
<keyword evidence="4 6" id="KW-0472">Membrane</keyword>
<evidence type="ECO:0000313" key="10">
    <source>
        <dbReference type="Proteomes" id="UP001317705"/>
    </source>
</evidence>
<dbReference type="InterPro" id="IPR006143">
    <property type="entry name" value="RND_pump_MFP"/>
</dbReference>
<dbReference type="Pfam" id="PF25963">
    <property type="entry name" value="Beta-barrel_AAEA"/>
    <property type="match status" value="1"/>
</dbReference>
<organism evidence="9 10">
    <name type="scientific">Geotalea uraniireducens</name>
    <dbReference type="NCBI Taxonomy" id="351604"/>
    <lineage>
        <taxon>Bacteria</taxon>
        <taxon>Pseudomonadati</taxon>
        <taxon>Thermodesulfobacteriota</taxon>
        <taxon>Desulfuromonadia</taxon>
        <taxon>Geobacterales</taxon>
        <taxon>Geobacteraceae</taxon>
        <taxon>Geotalea</taxon>
    </lineage>
</organism>
<feature type="transmembrane region" description="Helical" evidence="6">
    <location>
        <begin position="6"/>
        <end position="27"/>
    </location>
</feature>
<dbReference type="Gene3D" id="1.10.287.470">
    <property type="entry name" value="Helix hairpin bin"/>
    <property type="match status" value="1"/>
</dbReference>
<sequence length="299" mass="33067">MNYRYLLRFVSTFLILGVAVVTGRSLWNRYMNSPWTRDGRVRADVIKIAADVAGIVVDVPVKDNQLVRKGDILFAIDRERYQLALAKAEAALAARQAELAMRQQEAERRRQLENIAVSAELFQNSLSQVESSTAACDEARVAVQTAKLNLRRTEVRSPVDGYVTNLNVHRGDFASVGEAKLALIDKNSFAVYGYFEETKLQLLHLGDPVDIRLLGGGQVLKGHIESLARGIADRDNPPSHDLLSDVNPVMNWVRLAQRVPVRVRLDEAPTGVQLSSGMTCTVIVRPGAIKRKGAARKKG</sequence>
<keyword evidence="10" id="KW-1185">Reference proteome</keyword>
<evidence type="ECO:0008006" key="11">
    <source>
        <dbReference type="Google" id="ProtNLM"/>
    </source>
</evidence>
<feature type="domain" description="p-hydroxybenzoic acid efflux pump subunit AaeA-like beta-barrel" evidence="8">
    <location>
        <begin position="188"/>
        <end position="284"/>
    </location>
</feature>
<evidence type="ECO:0000256" key="1">
    <source>
        <dbReference type="ARBA" id="ARBA00009477"/>
    </source>
</evidence>
<dbReference type="InterPro" id="IPR058625">
    <property type="entry name" value="MdtA-like_BSH"/>
</dbReference>
<evidence type="ECO:0000313" key="9">
    <source>
        <dbReference type="EMBL" id="BDV44509.1"/>
    </source>
</evidence>
<evidence type="ECO:0000256" key="6">
    <source>
        <dbReference type="SAM" id="Phobius"/>
    </source>
</evidence>
<dbReference type="NCBIfam" id="TIGR01730">
    <property type="entry name" value="RND_mfp"/>
    <property type="match status" value="1"/>
</dbReference>
<dbReference type="InterPro" id="IPR050393">
    <property type="entry name" value="MFP_Efflux_Pump"/>
</dbReference>
<feature type="coiled-coil region" evidence="5">
    <location>
        <begin position="78"/>
        <end position="114"/>
    </location>
</feature>
<comment type="similarity">
    <text evidence="1">Belongs to the membrane fusion protein (MFP) (TC 8.A.1) family.</text>
</comment>
<dbReference type="Pfam" id="PF25917">
    <property type="entry name" value="BSH_RND"/>
    <property type="match status" value="1"/>
</dbReference>
<evidence type="ECO:0000259" key="7">
    <source>
        <dbReference type="Pfam" id="PF25917"/>
    </source>
</evidence>
<dbReference type="PANTHER" id="PTHR30367">
    <property type="entry name" value="P-HYDROXYBENZOIC ACID EFFLUX PUMP SUBUNIT AAEA-RELATED"/>
    <property type="match status" value="1"/>
</dbReference>
<dbReference type="PANTHER" id="PTHR30367:SF12">
    <property type="entry name" value="P-HYDROXYBENZOIC ACID EFFLUX PUMP SUBUNIT AAEA"/>
    <property type="match status" value="1"/>
</dbReference>
<gene>
    <name evidence="9" type="ORF">GURASL_34320</name>
</gene>
<feature type="domain" description="Multidrug resistance protein MdtA-like barrel-sandwich hybrid" evidence="7">
    <location>
        <begin position="46"/>
        <end position="184"/>
    </location>
</feature>
<evidence type="ECO:0000256" key="4">
    <source>
        <dbReference type="ARBA" id="ARBA00023136"/>
    </source>
</evidence>
<dbReference type="EMBL" id="AP027151">
    <property type="protein sequence ID" value="BDV44509.1"/>
    <property type="molecule type" value="Genomic_DNA"/>
</dbReference>
<name>A0ABM8EPH9_9BACT</name>
<dbReference type="SUPFAM" id="SSF111369">
    <property type="entry name" value="HlyD-like secretion proteins"/>
    <property type="match status" value="1"/>
</dbReference>
<dbReference type="Proteomes" id="UP001317705">
    <property type="component" value="Chromosome"/>
</dbReference>
<reference evidence="9 10" key="1">
    <citation type="submission" date="2022-12" db="EMBL/GenBank/DDBJ databases">
        <title>Polyphasic characterization of Geotalea uranireducens NIT-SL11 newly isolated from a complex of sewage sludge and microbially reduced graphene oxide.</title>
        <authorList>
            <person name="Xie L."/>
            <person name="Yoshida N."/>
            <person name="Meng L."/>
        </authorList>
    </citation>
    <scope>NUCLEOTIDE SEQUENCE [LARGE SCALE GENOMIC DNA]</scope>
    <source>
        <strain evidence="9 10">NIT-SL11</strain>
    </source>
</reference>
<dbReference type="Gene3D" id="2.40.50.100">
    <property type="match status" value="1"/>
</dbReference>
<evidence type="ECO:0000256" key="5">
    <source>
        <dbReference type="SAM" id="Coils"/>
    </source>
</evidence>
<protein>
    <recommendedName>
        <fullName evidence="11">Efflux transporter periplasmic adaptor subunit</fullName>
    </recommendedName>
</protein>
<keyword evidence="3 6" id="KW-1133">Transmembrane helix</keyword>